<keyword evidence="7 10" id="KW-0472">Membrane</keyword>
<evidence type="ECO:0000256" key="7">
    <source>
        <dbReference type="ARBA" id="ARBA00023136"/>
    </source>
</evidence>
<dbReference type="InterPro" id="IPR000719">
    <property type="entry name" value="Prot_kinase_dom"/>
</dbReference>
<dbReference type="Gene3D" id="3.80.10.10">
    <property type="entry name" value="Ribonuclease Inhibitor"/>
    <property type="match status" value="1"/>
</dbReference>
<evidence type="ECO:0000256" key="10">
    <source>
        <dbReference type="SAM" id="Phobius"/>
    </source>
</evidence>
<dbReference type="FunFam" id="3.30.200.20:FF:000125">
    <property type="entry name" value="Protein STRUBBELIG-RECEPTOR FAMILY 8"/>
    <property type="match status" value="1"/>
</dbReference>
<gene>
    <name evidence="13" type="ORF">CEY00_Acc13125</name>
</gene>
<proteinExistence type="predicted"/>
<reference evidence="13 14" key="1">
    <citation type="submission" date="2017-07" db="EMBL/GenBank/DDBJ databases">
        <title>An improved, manually edited Actinidia chinensis var. chinensis (kiwifruit) genome highlights the challenges associated with draft genomes and gene prediction in plants.</title>
        <authorList>
            <person name="Pilkington S."/>
            <person name="Crowhurst R."/>
            <person name="Hilario E."/>
            <person name="Nardozza S."/>
            <person name="Fraser L."/>
            <person name="Peng Y."/>
            <person name="Gunaseelan K."/>
            <person name="Simpson R."/>
            <person name="Tahir J."/>
            <person name="Deroles S."/>
            <person name="Templeton K."/>
            <person name="Luo Z."/>
            <person name="Davy M."/>
            <person name="Cheng C."/>
            <person name="Mcneilage M."/>
            <person name="Scaglione D."/>
            <person name="Liu Y."/>
            <person name="Zhang Q."/>
            <person name="Datson P."/>
            <person name="De Silva N."/>
            <person name="Gardiner S."/>
            <person name="Bassett H."/>
            <person name="Chagne D."/>
            <person name="Mccallum J."/>
            <person name="Dzierzon H."/>
            <person name="Deng C."/>
            <person name="Wang Y.-Y."/>
            <person name="Barron N."/>
            <person name="Manako K."/>
            <person name="Bowen J."/>
            <person name="Foster T."/>
            <person name="Erridge Z."/>
            <person name="Tiffin H."/>
            <person name="Waite C."/>
            <person name="Davies K."/>
            <person name="Grierson E."/>
            <person name="Laing W."/>
            <person name="Kirk R."/>
            <person name="Chen X."/>
            <person name="Wood M."/>
            <person name="Montefiori M."/>
            <person name="Brummell D."/>
            <person name="Schwinn K."/>
            <person name="Catanach A."/>
            <person name="Fullerton C."/>
            <person name="Li D."/>
            <person name="Meiyalaghan S."/>
            <person name="Nieuwenhuizen N."/>
            <person name="Read N."/>
            <person name="Prakash R."/>
            <person name="Hunter D."/>
            <person name="Zhang H."/>
            <person name="Mckenzie M."/>
            <person name="Knabel M."/>
            <person name="Harris A."/>
            <person name="Allan A."/>
            <person name="Chen A."/>
            <person name="Janssen B."/>
            <person name="Plunkett B."/>
            <person name="Dwamena C."/>
            <person name="Voogd C."/>
            <person name="Leif D."/>
            <person name="Lafferty D."/>
            <person name="Souleyre E."/>
            <person name="Varkonyi-Gasic E."/>
            <person name="Gambi F."/>
            <person name="Hanley J."/>
            <person name="Yao J.-L."/>
            <person name="Cheung J."/>
            <person name="David K."/>
            <person name="Warren B."/>
            <person name="Marsh K."/>
            <person name="Snowden K."/>
            <person name="Lin-Wang K."/>
            <person name="Brian L."/>
            <person name="Martinez-Sanchez M."/>
            <person name="Wang M."/>
            <person name="Ileperuma N."/>
            <person name="Macnee N."/>
            <person name="Campin R."/>
            <person name="Mcatee P."/>
            <person name="Drummond R."/>
            <person name="Espley R."/>
            <person name="Ireland H."/>
            <person name="Wu R."/>
            <person name="Atkinson R."/>
            <person name="Karunairetnam S."/>
            <person name="Bulley S."/>
            <person name="Chunkath S."/>
            <person name="Hanley Z."/>
            <person name="Storey R."/>
            <person name="Thrimawithana A."/>
            <person name="Thomson S."/>
            <person name="David C."/>
            <person name="Testolin R."/>
        </authorList>
    </citation>
    <scope>NUCLEOTIDE SEQUENCE [LARGE SCALE GENOMIC DNA]</scope>
    <source>
        <strain evidence="14">cv. Red5</strain>
        <tissue evidence="13">Young leaf</tissue>
    </source>
</reference>
<evidence type="ECO:0000256" key="8">
    <source>
        <dbReference type="ARBA" id="ARBA00023170"/>
    </source>
</evidence>
<dbReference type="GO" id="GO:0004672">
    <property type="term" value="F:protein kinase activity"/>
    <property type="evidence" value="ECO:0007669"/>
    <property type="project" value="InterPro"/>
</dbReference>
<evidence type="ECO:0000256" key="6">
    <source>
        <dbReference type="ARBA" id="ARBA00022989"/>
    </source>
</evidence>
<dbReference type="InterPro" id="IPR001611">
    <property type="entry name" value="Leu-rich_rpt"/>
</dbReference>
<dbReference type="FunCoup" id="A0A2R6QV49">
    <property type="interactions" value="6"/>
</dbReference>
<evidence type="ECO:0000256" key="9">
    <source>
        <dbReference type="ARBA" id="ARBA00023180"/>
    </source>
</evidence>
<keyword evidence="9" id="KW-0325">Glycoprotein</keyword>
<evidence type="ECO:0000256" key="1">
    <source>
        <dbReference type="ARBA" id="ARBA00004167"/>
    </source>
</evidence>
<comment type="subcellular location">
    <subcellularLocation>
        <location evidence="1">Membrane</location>
        <topology evidence="1">Single-pass membrane protein</topology>
    </subcellularLocation>
</comment>
<dbReference type="GO" id="GO:0016020">
    <property type="term" value="C:membrane"/>
    <property type="evidence" value="ECO:0007669"/>
    <property type="project" value="UniProtKB-SubCell"/>
</dbReference>
<dbReference type="PANTHER" id="PTHR48007">
    <property type="entry name" value="LEUCINE-RICH REPEAT RECEPTOR-LIKE PROTEIN KINASE PXC1"/>
    <property type="match status" value="1"/>
</dbReference>
<evidence type="ECO:0000256" key="3">
    <source>
        <dbReference type="ARBA" id="ARBA00022692"/>
    </source>
</evidence>
<dbReference type="EMBL" id="NKQK01000012">
    <property type="protein sequence ID" value="PSS15633.1"/>
    <property type="molecule type" value="Genomic_DNA"/>
</dbReference>
<keyword evidence="5" id="KW-0677">Repeat</keyword>
<dbReference type="STRING" id="1590841.A0A2R6QV49"/>
<evidence type="ECO:0000313" key="14">
    <source>
        <dbReference type="Proteomes" id="UP000241394"/>
    </source>
</evidence>
<reference evidence="14" key="2">
    <citation type="journal article" date="2018" name="BMC Genomics">
        <title>A manually annotated Actinidia chinensis var. chinensis (kiwifruit) genome highlights the challenges associated with draft genomes and gene prediction in plants.</title>
        <authorList>
            <person name="Pilkington S.M."/>
            <person name="Crowhurst R."/>
            <person name="Hilario E."/>
            <person name="Nardozza S."/>
            <person name="Fraser L."/>
            <person name="Peng Y."/>
            <person name="Gunaseelan K."/>
            <person name="Simpson R."/>
            <person name="Tahir J."/>
            <person name="Deroles S.C."/>
            <person name="Templeton K."/>
            <person name="Luo Z."/>
            <person name="Davy M."/>
            <person name="Cheng C."/>
            <person name="McNeilage M."/>
            <person name="Scaglione D."/>
            <person name="Liu Y."/>
            <person name="Zhang Q."/>
            <person name="Datson P."/>
            <person name="De Silva N."/>
            <person name="Gardiner S.E."/>
            <person name="Bassett H."/>
            <person name="Chagne D."/>
            <person name="McCallum J."/>
            <person name="Dzierzon H."/>
            <person name="Deng C."/>
            <person name="Wang Y.Y."/>
            <person name="Barron L."/>
            <person name="Manako K."/>
            <person name="Bowen J."/>
            <person name="Foster T.M."/>
            <person name="Erridge Z.A."/>
            <person name="Tiffin H."/>
            <person name="Waite C.N."/>
            <person name="Davies K.M."/>
            <person name="Grierson E.P."/>
            <person name="Laing W.A."/>
            <person name="Kirk R."/>
            <person name="Chen X."/>
            <person name="Wood M."/>
            <person name="Montefiori M."/>
            <person name="Brummell D.A."/>
            <person name="Schwinn K.E."/>
            <person name="Catanach A."/>
            <person name="Fullerton C."/>
            <person name="Li D."/>
            <person name="Meiyalaghan S."/>
            <person name="Nieuwenhuizen N."/>
            <person name="Read N."/>
            <person name="Prakash R."/>
            <person name="Hunter D."/>
            <person name="Zhang H."/>
            <person name="McKenzie M."/>
            <person name="Knabel M."/>
            <person name="Harris A."/>
            <person name="Allan A.C."/>
            <person name="Gleave A."/>
            <person name="Chen A."/>
            <person name="Janssen B.J."/>
            <person name="Plunkett B."/>
            <person name="Ampomah-Dwamena C."/>
            <person name="Voogd C."/>
            <person name="Leif D."/>
            <person name="Lafferty D."/>
            <person name="Souleyre E.J.F."/>
            <person name="Varkonyi-Gasic E."/>
            <person name="Gambi F."/>
            <person name="Hanley J."/>
            <person name="Yao J.L."/>
            <person name="Cheung J."/>
            <person name="David K.M."/>
            <person name="Warren B."/>
            <person name="Marsh K."/>
            <person name="Snowden K.C."/>
            <person name="Lin-Wang K."/>
            <person name="Brian L."/>
            <person name="Martinez-Sanchez M."/>
            <person name="Wang M."/>
            <person name="Ileperuma N."/>
            <person name="Macnee N."/>
            <person name="Campin R."/>
            <person name="McAtee P."/>
            <person name="Drummond R.S.M."/>
            <person name="Espley R.V."/>
            <person name="Ireland H.S."/>
            <person name="Wu R."/>
            <person name="Atkinson R.G."/>
            <person name="Karunairetnam S."/>
            <person name="Bulley S."/>
            <person name="Chunkath S."/>
            <person name="Hanley Z."/>
            <person name="Storey R."/>
            <person name="Thrimawithana A.H."/>
            <person name="Thomson S."/>
            <person name="David C."/>
            <person name="Testolin R."/>
            <person name="Huang H."/>
            <person name="Hellens R.P."/>
            <person name="Schaffer R.J."/>
        </authorList>
    </citation>
    <scope>NUCLEOTIDE SEQUENCE [LARGE SCALE GENOMIC DNA]</scope>
    <source>
        <strain evidence="14">cv. Red5</strain>
    </source>
</reference>
<dbReference type="AlphaFoldDB" id="A0A2R6QV49"/>
<sequence length="753" mass="83212">MAKWRLWLYLAALAFLAILVLEASAYTDDLDVMALQDMYAALNSPPQLQGWKLSGGDPCEESWAGVACSGSSVIHIKLNGLELTGKLGFRLSQLHSLKQLDVSSNNIQGEIPYGLPLNATHINLACNNFSANIPYNLTFMKYLRHLNLSHNSLSGPIGNVFDSLLNLKELDLSYNNFSGDLPSCFGSLMSLNRLFLEKNGFTGSVILLAHLPLSDLNIQDNHFSGVLPNQFQYIRNLWLEGNSLKAAENDPPWNFPLEVPAEQNISSPPTTEANAMESYPSHKVGKHKKNGLGPGGVACLVGGVTLMATCVALIIVIRIHRSRAQKRLRVEISSEFSQHSLPLSTAKDSSVWNKQNSPVDYYYDSFVLGTDYFDAQESPRISNMGSPSVAAPKRIPPIQTRTDRMSRRSFSKKPKIPISAKVYALAELQSATNGFSEQHLLGEGSLGSVYKADFPNGQVLAVKNINTVTLSLHEEEQFLDVIWNAARLRHPNIVTLLGYSFERGQHLLVYEYVRNLTLDDALHCEAYLPLSWGLRLKIALGVARALDYLHSTCSPPVAHSNLKAANILLDEELMPRLSDCGLAILRPLSSNSVKVKASEMAIGYTGYVAPECVQHGTDSIKGDIYAFGVLLLELLTGKKPFDGLRPREEQSLVKWASSRLHDNEYLEKMVDPSIKKSLSSRALSRFADIVSLCVQPEKEFRPPMSEIVESLTSLIHKVDTGRSPAADNNEGDPFDKSFRSTRTRFFGSPAMSY</sequence>
<dbReference type="Pfam" id="PF08263">
    <property type="entry name" value="LRRNT_2"/>
    <property type="match status" value="1"/>
</dbReference>
<dbReference type="InParanoid" id="A0A2R6QV49"/>
<dbReference type="InterPro" id="IPR013210">
    <property type="entry name" value="LRR_N_plant-typ"/>
</dbReference>
<keyword evidence="6 10" id="KW-1133">Transmembrane helix</keyword>
<dbReference type="Gene3D" id="1.10.510.10">
    <property type="entry name" value="Transferase(Phosphotransferase) domain 1"/>
    <property type="match status" value="1"/>
</dbReference>
<dbReference type="Pfam" id="PF13516">
    <property type="entry name" value="LRR_6"/>
    <property type="match status" value="1"/>
</dbReference>
<feature type="transmembrane region" description="Helical" evidence="10">
    <location>
        <begin position="295"/>
        <end position="319"/>
    </location>
</feature>
<dbReference type="OrthoDB" id="676979at2759"/>
<dbReference type="PROSITE" id="PS50011">
    <property type="entry name" value="PROTEIN_KINASE_DOM"/>
    <property type="match status" value="1"/>
</dbReference>
<dbReference type="SUPFAM" id="SSF52058">
    <property type="entry name" value="L domain-like"/>
    <property type="match status" value="1"/>
</dbReference>
<keyword evidence="8 13" id="KW-0675">Receptor</keyword>
<dbReference type="InterPro" id="IPR046959">
    <property type="entry name" value="PRK1-6/SRF4-like"/>
</dbReference>
<dbReference type="Proteomes" id="UP000241394">
    <property type="component" value="Chromosome LG12"/>
</dbReference>
<feature type="domain" description="Protein kinase" evidence="12">
    <location>
        <begin position="435"/>
        <end position="715"/>
    </location>
</feature>
<organism evidence="13 14">
    <name type="scientific">Actinidia chinensis var. chinensis</name>
    <name type="common">Chinese soft-hair kiwi</name>
    <dbReference type="NCBI Taxonomy" id="1590841"/>
    <lineage>
        <taxon>Eukaryota</taxon>
        <taxon>Viridiplantae</taxon>
        <taxon>Streptophyta</taxon>
        <taxon>Embryophyta</taxon>
        <taxon>Tracheophyta</taxon>
        <taxon>Spermatophyta</taxon>
        <taxon>Magnoliopsida</taxon>
        <taxon>eudicotyledons</taxon>
        <taxon>Gunneridae</taxon>
        <taxon>Pentapetalae</taxon>
        <taxon>asterids</taxon>
        <taxon>Ericales</taxon>
        <taxon>Actinidiaceae</taxon>
        <taxon>Actinidia</taxon>
    </lineage>
</organism>
<evidence type="ECO:0000256" key="11">
    <source>
        <dbReference type="SAM" id="SignalP"/>
    </source>
</evidence>
<dbReference type="Gene3D" id="3.30.200.20">
    <property type="entry name" value="Phosphorylase Kinase, domain 1"/>
    <property type="match status" value="1"/>
</dbReference>
<keyword evidence="14" id="KW-1185">Reference proteome</keyword>
<dbReference type="GO" id="GO:0005524">
    <property type="term" value="F:ATP binding"/>
    <property type="evidence" value="ECO:0007669"/>
    <property type="project" value="InterPro"/>
</dbReference>
<protein>
    <submittedName>
        <fullName evidence="13">Protein STRUBBELIG-RECEPTOR FAMILY 2 like</fullName>
    </submittedName>
</protein>
<dbReference type="InterPro" id="IPR011009">
    <property type="entry name" value="Kinase-like_dom_sf"/>
</dbReference>
<dbReference type="SUPFAM" id="SSF56112">
    <property type="entry name" value="Protein kinase-like (PK-like)"/>
    <property type="match status" value="1"/>
</dbReference>
<accession>A0A2R6QV49</accession>
<dbReference type="Gramene" id="PSS15633">
    <property type="protein sequence ID" value="PSS15633"/>
    <property type="gene ID" value="CEY00_Acc13125"/>
</dbReference>
<evidence type="ECO:0000259" key="12">
    <source>
        <dbReference type="PROSITE" id="PS50011"/>
    </source>
</evidence>
<name>A0A2R6QV49_ACTCC</name>
<dbReference type="PANTHER" id="PTHR48007:SF56">
    <property type="entry name" value="LOW QUALITY PROTEIN: PROTEIN STRUBBELIG-RECEPTOR FAMILY 2"/>
    <property type="match status" value="1"/>
</dbReference>
<dbReference type="InterPro" id="IPR032675">
    <property type="entry name" value="LRR_dom_sf"/>
</dbReference>
<evidence type="ECO:0000256" key="2">
    <source>
        <dbReference type="ARBA" id="ARBA00022614"/>
    </source>
</evidence>
<evidence type="ECO:0000313" key="13">
    <source>
        <dbReference type="EMBL" id="PSS15633.1"/>
    </source>
</evidence>
<evidence type="ECO:0000256" key="4">
    <source>
        <dbReference type="ARBA" id="ARBA00022729"/>
    </source>
</evidence>
<feature type="signal peptide" evidence="11">
    <location>
        <begin position="1"/>
        <end position="25"/>
    </location>
</feature>
<keyword evidence="3 10" id="KW-0812">Transmembrane</keyword>
<keyword evidence="2" id="KW-0433">Leucine-rich repeat</keyword>
<evidence type="ECO:0000256" key="5">
    <source>
        <dbReference type="ARBA" id="ARBA00022737"/>
    </source>
</evidence>
<dbReference type="FunFam" id="3.80.10.10:FF:000062">
    <property type="entry name" value="protein STRUBBELIG-RECEPTOR FAMILY 3"/>
    <property type="match status" value="1"/>
</dbReference>
<feature type="chain" id="PRO_5015307099" evidence="11">
    <location>
        <begin position="26"/>
        <end position="753"/>
    </location>
</feature>
<dbReference type="Pfam" id="PF00069">
    <property type="entry name" value="Pkinase"/>
    <property type="match status" value="1"/>
</dbReference>
<dbReference type="FunFam" id="1.10.510.10:FF:000479">
    <property type="entry name" value="Leucine-rich repeat receptor-like protein kinase"/>
    <property type="match status" value="1"/>
</dbReference>
<dbReference type="Pfam" id="PF13855">
    <property type="entry name" value="LRR_8"/>
    <property type="match status" value="1"/>
</dbReference>
<comment type="caution">
    <text evidence="13">The sequence shown here is derived from an EMBL/GenBank/DDBJ whole genome shotgun (WGS) entry which is preliminary data.</text>
</comment>
<keyword evidence="4 11" id="KW-0732">Signal</keyword>
<dbReference type="OMA" id="THINMAY"/>